<dbReference type="AlphaFoldDB" id="A0A9N7ZEX2"/>
<evidence type="ECO:0000313" key="1">
    <source>
        <dbReference type="EMBL" id="CAB1459419.1"/>
    </source>
</evidence>
<organism evidence="1 2">
    <name type="scientific">Pleuronectes platessa</name>
    <name type="common">European plaice</name>
    <dbReference type="NCBI Taxonomy" id="8262"/>
    <lineage>
        <taxon>Eukaryota</taxon>
        <taxon>Metazoa</taxon>
        <taxon>Chordata</taxon>
        <taxon>Craniata</taxon>
        <taxon>Vertebrata</taxon>
        <taxon>Euteleostomi</taxon>
        <taxon>Actinopterygii</taxon>
        <taxon>Neopterygii</taxon>
        <taxon>Teleostei</taxon>
        <taxon>Neoteleostei</taxon>
        <taxon>Acanthomorphata</taxon>
        <taxon>Carangaria</taxon>
        <taxon>Pleuronectiformes</taxon>
        <taxon>Pleuronectoidei</taxon>
        <taxon>Pleuronectidae</taxon>
        <taxon>Pleuronectes</taxon>
    </lineage>
</organism>
<dbReference type="Proteomes" id="UP001153269">
    <property type="component" value="Unassembled WGS sequence"/>
</dbReference>
<name>A0A9N7ZEX2_PLEPL</name>
<proteinExistence type="predicted"/>
<comment type="caution">
    <text evidence="1">The sequence shown here is derived from an EMBL/GenBank/DDBJ whole genome shotgun (WGS) entry which is preliminary data.</text>
</comment>
<reference evidence="1" key="1">
    <citation type="submission" date="2020-03" db="EMBL/GenBank/DDBJ databases">
        <authorList>
            <person name="Weist P."/>
        </authorList>
    </citation>
    <scope>NUCLEOTIDE SEQUENCE</scope>
</reference>
<keyword evidence="2" id="KW-1185">Reference proteome</keyword>
<accession>A0A9N7ZEX2</accession>
<gene>
    <name evidence="1" type="ORF">PLEPLA_LOCUS47256</name>
</gene>
<dbReference type="EMBL" id="CADEAL010004430">
    <property type="protein sequence ID" value="CAB1459419.1"/>
    <property type="molecule type" value="Genomic_DNA"/>
</dbReference>
<protein>
    <submittedName>
        <fullName evidence="1">Uncharacterized protein</fullName>
    </submittedName>
</protein>
<sequence>MLKRTSWIEGGHLSSLTVAVRSHICGVDDLLRPRSTSHFPSSSKFVRSWKVCGAADFRDSSLSACLSRAALRNAARKKENVFS</sequence>
<evidence type="ECO:0000313" key="2">
    <source>
        <dbReference type="Proteomes" id="UP001153269"/>
    </source>
</evidence>